<gene>
    <name evidence="8" type="ORF">MKY91_04030</name>
</gene>
<feature type="transmembrane region" description="Helical" evidence="6">
    <location>
        <begin position="45"/>
        <end position="63"/>
    </location>
</feature>
<dbReference type="Proteomes" id="UP001418796">
    <property type="component" value="Unassembled WGS sequence"/>
</dbReference>
<evidence type="ECO:0000256" key="5">
    <source>
        <dbReference type="ARBA" id="ARBA00023136"/>
    </source>
</evidence>
<evidence type="ECO:0000256" key="3">
    <source>
        <dbReference type="ARBA" id="ARBA00022692"/>
    </source>
</evidence>
<proteinExistence type="predicted"/>
<evidence type="ECO:0000259" key="7">
    <source>
        <dbReference type="Pfam" id="PF06271"/>
    </source>
</evidence>
<sequence length="136" mass="15125">MNYKPAGFWIRAMAAIIDGLIMGGIGLLVMLVFEAPLIDFEDSTALDIFMFIYSVIFIVIFTASKLKASPGKLILGIQVHTLDNKQIGIGRSIGRYFAYIISTFTFMVGYIMAGFTKDKKALHDLICGTRVVYKIK</sequence>
<accession>A0ABU9VEL6</accession>
<comment type="caution">
    <text evidence="8">The sequence shown here is derived from an EMBL/GenBank/DDBJ whole genome shotgun (WGS) entry which is preliminary data.</text>
</comment>
<evidence type="ECO:0000313" key="8">
    <source>
        <dbReference type="EMBL" id="MEN0642331.1"/>
    </source>
</evidence>
<reference evidence="8 9" key="1">
    <citation type="submission" date="2024-03" db="EMBL/GenBank/DDBJ databases">
        <title>Bacilli Hybrid Assemblies.</title>
        <authorList>
            <person name="Kovac J."/>
        </authorList>
    </citation>
    <scope>NUCLEOTIDE SEQUENCE [LARGE SCALE GENOMIC DNA]</scope>
    <source>
        <strain evidence="8 9">FSL R7-0666</strain>
    </source>
</reference>
<dbReference type="Pfam" id="PF06271">
    <property type="entry name" value="RDD"/>
    <property type="match status" value="1"/>
</dbReference>
<evidence type="ECO:0000256" key="2">
    <source>
        <dbReference type="ARBA" id="ARBA00022475"/>
    </source>
</evidence>
<evidence type="ECO:0000256" key="4">
    <source>
        <dbReference type="ARBA" id="ARBA00022989"/>
    </source>
</evidence>
<evidence type="ECO:0000256" key="6">
    <source>
        <dbReference type="SAM" id="Phobius"/>
    </source>
</evidence>
<keyword evidence="5 6" id="KW-0472">Membrane</keyword>
<name>A0ABU9VEL6_9BACI</name>
<dbReference type="PANTHER" id="PTHR36115:SF9">
    <property type="entry name" value="LMO1584 PROTEIN"/>
    <property type="match status" value="1"/>
</dbReference>
<organism evidence="8 9">
    <name type="scientific">Alkalicoccobacillus gibsonii</name>
    <dbReference type="NCBI Taxonomy" id="79881"/>
    <lineage>
        <taxon>Bacteria</taxon>
        <taxon>Bacillati</taxon>
        <taxon>Bacillota</taxon>
        <taxon>Bacilli</taxon>
        <taxon>Bacillales</taxon>
        <taxon>Bacillaceae</taxon>
        <taxon>Alkalicoccobacillus</taxon>
    </lineage>
</organism>
<dbReference type="PANTHER" id="PTHR36115">
    <property type="entry name" value="PROLINE-RICH ANTIGEN HOMOLOG-RELATED"/>
    <property type="match status" value="1"/>
</dbReference>
<dbReference type="InterPro" id="IPR010432">
    <property type="entry name" value="RDD"/>
</dbReference>
<keyword evidence="3 6" id="KW-0812">Transmembrane</keyword>
<keyword evidence="4 6" id="KW-1133">Transmembrane helix</keyword>
<feature type="domain" description="RDD" evidence="7">
    <location>
        <begin position="5"/>
        <end position="128"/>
    </location>
</feature>
<feature type="transmembrane region" description="Helical" evidence="6">
    <location>
        <begin position="12"/>
        <end position="33"/>
    </location>
</feature>
<dbReference type="RefSeq" id="WP_343129462.1">
    <property type="nucleotide sequence ID" value="NZ_JBCITK010000001.1"/>
</dbReference>
<keyword evidence="9" id="KW-1185">Reference proteome</keyword>
<comment type="subcellular location">
    <subcellularLocation>
        <location evidence="1">Cell membrane</location>
        <topology evidence="1">Multi-pass membrane protein</topology>
    </subcellularLocation>
</comment>
<protein>
    <submittedName>
        <fullName evidence="8">RDD family protein</fullName>
    </submittedName>
</protein>
<dbReference type="EMBL" id="JBCITK010000001">
    <property type="protein sequence ID" value="MEN0642331.1"/>
    <property type="molecule type" value="Genomic_DNA"/>
</dbReference>
<dbReference type="InterPro" id="IPR051791">
    <property type="entry name" value="Pra-immunoreactive"/>
</dbReference>
<feature type="transmembrane region" description="Helical" evidence="6">
    <location>
        <begin position="96"/>
        <end position="115"/>
    </location>
</feature>
<evidence type="ECO:0000256" key="1">
    <source>
        <dbReference type="ARBA" id="ARBA00004651"/>
    </source>
</evidence>
<evidence type="ECO:0000313" key="9">
    <source>
        <dbReference type="Proteomes" id="UP001418796"/>
    </source>
</evidence>
<keyword evidence="2" id="KW-1003">Cell membrane</keyword>